<dbReference type="InterPro" id="IPR035093">
    <property type="entry name" value="RelE/ParE_toxin_dom_sf"/>
</dbReference>
<name>A0A5C6ACK4_9BACT</name>
<evidence type="ECO:0000256" key="1">
    <source>
        <dbReference type="ARBA" id="ARBA00022649"/>
    </source>
</evidence>
<keyword evidence="1" id="KW-1277">Toxin-antitoxin system</keyword>
<dbReference type="AlphaFoldDB" id="A0A5C6ACK4"/>
<dbReference type="RefSeq" id="WP_146445386.1">
    <property type="nucleotide sequence ID" value="NZ_SJPR01000003.1"/>
</dbReference>
<dbReference type="InterPro" id="IPR007712">
    <property type="entry name" value="RelE/ParE_toxin"/>
</dbReference>
<accession>A0A5C6ACK4</accession>
<dbReference type="Gene3D" id="3.30.2310.20">
    <property type="entry name" value="RelE-like"/>
    <property type="match status" value="1"/>
</dbReference>
<evidence type="ECO:0000313" key="2">
    <source>
        <dbReference type="EMBL" id="TWT96885.1"/>
    </source>
</evidence>
<proteinExistence type="predicted"/>
<dbReference type="Proteomes" id="UP000317421">
    <property type="component" value="Unassembled WGS sequence"/>
</dbReference>
<dbReference type="EMBL" id="SJPR01000003">
    <property type="protein sequence ID" value="TWT96885.1"/>
    <property type="molecule type" value="Genomic_DNA"/>
</dbReference>
<gene>
    <name evidence="2" type="ORF">Pla108_26600</name>
</gene>
<dbReference type="OrthoDB" id="9809155at2"/>
<reference evidence="2 3" key="1">
    <citation type="submission" date="2019-02" db="EMBL/GenBank/DDBJ databases">
        <title>Deep-cultivation of Planctomycetes and their phenomic and genomic characterization uncovers novel biology.</title>
        <authorList>
            <person name="Wiegand S."/>
            <person name="Jogler M."/>
            <person name="Boedeker C."/>
            <person name="Pinto D."/>
            <person name="Vollmers J."/>
            <person name="Rivas-Marin E."/>
            <person name="Kohn T."/>
            <person name="Peeters S.H."/>
            <person name="Heuer A."/>
            <person name="Rast P."/>
            <person name="Oberbeckmann S."/>
            <person name="Bunk B."/>
            <person name="Jeske O."/>
            <person name="Meyerdierks A."/>
            <person name="Storesund J.E."/>
            <person name="Kallscheuer N."/>
            <person name="Luecker S."/>
            <person name="Lage O.M."/>
            <person name="Pohl T."/>
            <person name="Merkel B.J."/>
            <person name="Hornburger P."/>
            <person name="Mueller R.-W."/>
            <person name="Bruemmer F."/>
            <person name="Labrenz M."/>
            <person name="Spormann A.M."/>
            <person name="Op Den Camp H."/>
            <person name="Overmann J."/>
            <person name="Amann R."/>
            <person name="Jetten M.S.M."/>
            <person name="Mascher T."/>
            <person name="Medema M.H."/>
            <person name="Devos D.P."/>
            <person name="Kaster A.-K."/>
            <person name="Ovreas L."/>
            <person name="Rohde M."/>
            <person name="Galperin M.Y."/>
            <person name="Jogler C."/>
        </authorList>
    </citation>
    <scope>NUCLEOTIDE SEQUENCE [LARGE SCALE GENOMIC DNA]</scope>
    <source>
        <strain evidence="2 3">Pla108</strain>
    </source>
</reference>
<organism evidence="2 3">
    <name type="scientific">Botrimarina colliarenosi</name>
    <dbReference type="NCBI Taxonomy" id="2528001"/>
    <lineage>
        <taxon>Bacteria</taxon>
        <taxon>Pseudomonadati</taxon>
        <taxon>Planctomycetota</taxon>
        <taxon>Planctomycetia</taxon>
        <taxon>Pirellulales</taxon>
        <taxon>Lacipirellulaceae</taxon>
        <taxon>Botrimarina</taxon>
    </lineage>
</organism>
<evidence type="ECO:0000313" key="3">
    <source>
        <dbReference type="Proteomes" id="UP000317421"/>
    </source>
</evidence>
<protein>
    <submittedName>
        <fullName evidence="2">Plasmid stabilization system protein</fullName>
    </submittedName>
</protein>
<keyword evidence="3" id="KW-1185">Reference proteome</keyword>
<sequence length="100" mass="11601">MTRRLVYTPESLIDIESARDWYEGASEGLGGAFLDQLEACVELVAQFPEAFTRHQGPLRVANLRRYPYVVVYEFDRSEIRIAAVVHTARGPYYWQERFGE</sequence>
<comment type="caution">
    <text evidence="2">The sequence shown here is derived from an EMBL/GenBank/DDBJ whole genome shotgun (WGS) entry which is preliminary data.</text>
</comment>
<dbReference type="Pfam" id="PF05016">
    <property type="entry name" value="ParE_toxin"/>
    <property type="match status" value="1"/>
</dbReference>